<dbReference type="EMBL" id="FXAG01000001">
    <property type="protein sequence ID" value="SME93424.1"/>
    <property type="molecule type" value="Genomic_DNA"/>
</dbReference>
<feature type="domain" description="Rod shape-determining protein MreC beta-barrel core" evidence="8">
    <location>
        <begin position="128"/>
        <end position="272"/>
    </location>
</feature>
<feature type="coiled-coil region" evidence="6">
    <location>
        <begin position="92"/>
        <end position="119"/>
    </location>
</feature>
<evidence type="ECO:0000256" key="6">
    <source>
        <dbReference type="SAM" id="Coils"/>
    </source>
</evidence>
<evidence type="ECO:0000256" key="3">
    <source>
        <dbReference type="ARBA" id="ARBA00022960"/>
    </source>
</evidence>
<accession>A0A1Y6B5K3</accession>
<dbReference type="PIRSF" id="PIRSF038471">
    <property type="entry name" value="MreC"/>
    <property type="match status" value="1"/>
</dbReference>
<keyword evidence="6" id="KW-0175">Coiled coil</keyword>
<evidence type="ECO:0000256" key="1">
    <source>
        <dbReference type="ARBA" id="ARBA00009369"/>
    </source>
</evidence>
<dbReference type="Proteomes" id="UP000192920">
    <property type="component" value="Unassembled WGS sequence"/>
</dbReference>
<evidence type="ECO:0000313" key="10">
    <source>
        <dbReference type="Proteomes" id="UP000192920"/>
    </source>
</evidence>
<feature type="compositionally biased region" description="Pro residues" evidence="7">
    <location>
        <begin position="280"/>
        <end position="289"/>
    </location>
</feature>
<sequence length="295" mass="32199">MDFANNPSFIRQGPHPAVRLALCVLLSIALLIGDSRYGLMEHVREALSVALYPVQRAVNVPFAGARHVIDFFTAQAELKTENDTLKSQRLQMSAQLARLATVEREYRELRQLNELKSSRAEGGQLAEVLYTGRDPFSYKLIIDKGADAQISPGQPVIDSQGLIGQVTRVQPLTAEVTLIIDKNHMVPVMIERTGARAILYGYGGGVEVRYLPNHADVQEKDLLVTSGIDDLYPAGLPVARIGKIERNTGAAFARLSTSVVGGVQESRFVLVLNPKQHVPAAPPPPPDAAPPRRTE</sequence>
<evidence type="ECO:0000256" key="4">
    <source>
        <dbReference type="ARBA" id="ARBA00032089"/>
    </source>
</evidence>
<name>A0A1Y6B5K3_9NEIS</name>
<comment type="similarity">
    <text evidence="1 5">Belongs to the MreC family.</text>
</comment>
<feature type="region of interest" description="Disordered" evidence="7">
    <location>
        <begin position="276"/>
        <end position="295"/>
    </location>
</feature>
<dbReference type="STRING" id="1123014.SAMN02745746_00168"/>
<dbReference type="NCBIfam" id="TIGR00219">
    <property type="entry name" value="mreC"/>
    <property type="match status" value="1"/>
</dbReference>
<dbReference type="InterPro" id="IPR042177">
    <property type="entry name" value="Cell/Rod_1"/>
</dbReference>
<dbReference type="Gene3D" id="2.40.10.340">
    <property type="entry name" value="Rod shape-determining protein MreC, domain 1"/>
    <property type="match status" value="1"/>
</dbReference>
<dbReference type="GO" id="GO:0005886">
    <property type="term" value="C:plasma membrane"/>
    <property type="evidence" value="ECO:0007669"/>
    <property type="project" value="TreeGrafter"/>
</dbReference>
<dbReference type="RefSeq" id="WP_085274561.1">
    <property type="nucleotide sequence ID" value="NZ_FXAG01000001.1"/>
</dbReference>
<proteinExistence type="inferred from homology"/>
<dbReference type="AlphaFoldDB" id="A0A1Y6B5K3"/>
<dbReference type="PANTHER" id="PTHR34138:SF1">
    <property type="entry name" value="CELL SHAPE-DETERMINING PROTEIN MREC"/>
    <property type="match status" value="1"/>
</dbReference>
<dbReference type="Pfam" id="PF04085">
    <property type="entry name" value="MreC"/>
    <property type="match status" value="1"/>
</dbReference>
<protein>
    <recommendedName>
        <fullName evidence="2 5">Cell shape-determining protein MreC</fullName>
    </recommendedName>
    <alternativeName>
        <fullName evidence="4 5">Cell shape protein MreC</fullName>
    </alternativeName>
</protein>
<evidence type="ECO:0000256" key="2">
    <source>
        <dbReference type="ARBA" id="ARBA00013855"/>
    </source>
</evidence>
<keyword evidence="10" id="KW-1185">Reference proteome</keyword>
<dbReference type="InterPro" id="IPR007221">
    <property type="entry name" value="MreC"/>
</dbReference>
<dbReference type="PANTHER" id="PTHR34138">
    <property type="entry name" value="CELL SHAPE-DETERMINING PROTEIN MREC"/>
    <property type="match status" value="1"/>
</dbReference>
<keyword evidence="3 5" id="KW-0133">Cell shape</keyword>
<evidence type="ECO:0000256" key="5">
    <source>
        <dbReference type="PIRNR" id="PIRNR038471"/>
    </source>
</evidence>
<organism evidence="9 10">
    <name type="scientific">Pseudogulbenkiania subflava DSM 22618</name>
    <dbReference type="NCBI Taxonomy" id="1123014"/>
    <lineage>
        <taxon>Bacteria</taxon>
        <taxon>Pseudomonadati</taxon>
        <taxon>Pseudomonadota</taxon>
        <taxon>Betaproteobacteria</taxon>
        <taxon>Neisseriales</taxon>
        <taxon>Chromobacteriaceae</taxon>
        <taxon>Pseudogulbenkiania</taxon>
    </lineage>
</organism>
<dbReference type="Gene3D" id="2.40.10.350">
    <property type="entry name" value="Rod shape-determining protein MreC, domain 2"/>
    <property type="match status" value="1"/>
</dbReference>
<dbReference type="GO" id="GO:0008360">
    <property type="term" value="P:regulation of cell shape"/>
    <property type="evidence" value="ECO:0007669"/>
    <property type="project" value="UniProtKB-KW"/>
</dbReference>
<gene>
    <name evidence="9" type="ORF">SAMN02745746_00168</name>
</gene>
<reference evidence="10" key="1">
    <citation type="submission" date="2017-04" db="EMBL/GenBank/DDBJ databases">
        <authorList>
            <person name="Varghese N."/>
            <person name="Submissions S."/>
        </authorList>
    </citation>
    <scope>NUCLEOTIDE SEQUENCE [LARGE SCALE GENOMIC DNA]</scope>
    <source>
        <strain evidence="10">DSM 22618</strain>
    </source>
</reference>
<dbReference type="InterPro" id="IPR055342">
    <property type="entry name" value="MreC_beta-barrel_core"/>
</dbReference>
<evidence type="ECO:0000259" key="8">
    <source>
        <dbReference type="Pfam" id="PF04085"/>
    </source>
</evidence>
<dbReference type="InterPro" id="IPR042175">
    <property type="entry name" value="Cell/Rod_MreC_2"/>
</dbReference>
<evidence type="ECO:0000313" key="9">
    <source>
        <dbReference type="EMBL" id="SME93424.1"/>
    </source>
</evidence>
<evidence type="ECO:0000256" key="7">
    <source>
        <dbReference type="SAM" id="MobiDB-lite"/>
    </source>
</evidence>
<comment type="function">
    <text evidence="5">Involved in formation and maintenance of cell shape.</text>
</comment>